<keyword evidence="3" id="KW-1185">Reference proteome</keyword>
<dbReference type="InterPro" id="IPR050312">
    <property type="entry name" value="IolE/XylAMocC-like"/>
</dbReference>
<dbReference type="PANTHER" id="PTHR12110">
    <property type="entry name" value="HYDROXYPYRUVATE ISOMERASE"/>
    <property type="match status" value="1"/>
</dbReference>
<feature type="domain" description="Xylose isomerase-like TIM barrel" evidence="1">
    <location>
        <begin position="87"/>
        <end position="286"/>
    </location>
</feature>
<dbReference type="Pfam" id="PF01261">
    <property type="entry name" value="AP_endonuc_2"/>
    <property type="match status" value="1"/>
</dbReference>
<reference evidence="2 3" key="1">
    <citation type="submission" date="2018-03" db="EMBL/GenBank/DDBJ databases">
        <title>Genomic Encyclopedia of Archaeal and Bacterial Type Strains, Phase II (KMG-II): from individual species to whole genera.</title>
        <authorList>
            <person name="Goeker M."/>
        </authorList>
    </citation>
    <scope>NUCLEOTIDE SEQUENCE [LARGE SCALE GENOMIC DNA]</scope>
    <source>
        <strain evidence="2 3">DSM 44889</strain>
    </source>
</reference>
<organism evidence="2 3">
    <name type="scientific">Quadrisphaera granulorum</name>
    <dbReference type="NCBI Taxonomy" id="317664"/>
    <lineage>
        <taxon>Bacteria</taxon>
        <taxon>Bacillati</taxon>
        <taxon>Actinomycetota</taxon>
        <taxon>Actinomycetes</taxon>
        <taxon>Kineosporiales</taxon>
        <taxon>Kineosporiaceae</taxon>
        <taxon>Quadrisphaera</taxon>
    </lineage>
</organism>
<dbReference type="AlphaFoldDB" id="A0A315ZR10"/>
<proteinExistence type="predicted"/>
<protein>
    <submittedName>
        <fullName evidence="2">Inosose dehydratase</fullName>
    </submittedName>
</protein>
<evidence type="ECO:0000313" key="3">
    <source>
        <dbReference type="Proteomes" id="UP000245469"/>
    </source>
</evidence>
<dbReference type="SUPFAM" id="SSF51658">
    <property type="entry name" value="Xylose isomerase-like"/>
    <property type="match status" value="1"/>
</dbReference>
<comment type="caution">
    <text evidence="2">The sequence shown here is derived from an EMBL/GenBank/DDBJ whole genome shotgun (WGS) entry which is preliminary data.</text>
</comment>
<evidence type="ECO:0000259" key="1">
    <source>
        <dbReference type="Pfam" id="PF01261"/>
    </source>
</evidence>
<dbReference type="Proteomes" id="UP000245469">
    <property type="component" value="Unassembled WGS sequence"/>
</dbReference>
<gene>
    <name evidence="2" type="ORF">BXY45_13542</name>
</gene>
<dbReference type="PANTHER" id="PTHR12110:SF41">
    <property type="entry name" value="INOSOSE DEHYDRATASE"/>
    <property type="match status" value="1"/>
</dbReference>
<evidence type="ECO:0000313" key="2">
    <source>
        <dbReference type="EMBL" id="PWJ47739.1"/>
    </source>
</evidence>
<name>A0A315ZR10_9ACTN</name>
<sequence>MTTLKIAGAPITWGVCEVPGWGAQLPVERVLREMRQVGLTATEFGPEGFLPVDPADRAAVLHDNGLVAVGGFVPVVLHRPDHDPLPALQTELEAFVAAGAGVVVLSADSGLSGYDERVELDEAGWTTLLANLVRLRDAAAAVGVLAVLHPHVGTLVESKDDVERVLAGCDVGLCLDSGHLLIGGTDPVALAQAHPERIRHVHLKDVDAATAQRVRDGELTYYQAVQEGLYRPLGQGDVDVSALLASLLGAGYDGWFVLEQDTVLQLLPGDGEGPVADAMASAEHLRRLALAEDPHA</sequence>
<dbReference type="RefSeq" id="WP_211319778.1">
    <property type="nucleotide sequence ID" value="NZ_QGDQ01000035.1"/>
</dbReference>
<dbReference type="Gene3D" id="3.20.20.150">
    <property type="entry name" value="Divalent-metal-dependent TIM barrel enzymes"/>
    <property type="match status" value="1"/>
</dbReference>
<dbReference type="InterPro" id="IPR036237">
    <property type="entry name" value="Xyl_isomerase-like_sf"/>
</dbReference>
<accession>A0A315ZR10</accession>
<dbReference type="InterPro" id="IPR013022">
    <property type="entry name" value="Xyl_isomerase-like_TIM-brl"/>
</dbReference>
<dbReference type="EMBL" id="QGDQ01000035">
    <property type="protein sequence ID" value="PWJ47739.1"/>
    <property type="molecule type" value="Genomic_DNA"/>
</dbReference>